<dbReference type="Proteomes" id="UP000009885">
    <property type="component" value="Unassembled WGS sequence"/>
</dbReference>
<keyword evidence="3 8" id="KW-1003">Cell membrane</keyword>
<evidence type="ECO:0000313" key="11">
    <source>
        <dbReference type="Proteomes" id="UP000009885"/>
    </source>
</evidence>
<evidence type="ECO:0000256" key="5">
    <source>
        <dbReference type="ARBA" id="ARBA00022840"/>
    </source>
</evidence>
<dbReference type="PATRIC" id="fig|1229783.3.peg.769"/>
<keyword evidence="7 8" id="KW-0472">Membrane</keyword>
<dbReference type="InterPro" id="IPR003593">
    <property type="entry name" value="AAA+_ATPase"/>
</dbReference>
<dbReference type="GO" id="GO:0015087">
    <property type="term" value="F:cobalt ion transmembrane transporter activity"/>
    <property type="evidence" value="ECO:0007669"/>
    <property type="project" value="UniProtKB-ARBA"/>
</dbReference>
<dbReference type="EMBL" id="AMSQ01000005">
    <property type="protein sequence ID" value="EKU48901.1"/>
    <property type="molecule type" value="Genomic_DNA"/>
</dbReference>
<keyword evidence="6" id="KW-1278">Translocase</keyword>
<gene>
    <name evidence="10" type="primary">cbiO</name>
    <name evidence="10" type="ORF">C273_03820</name>
</gene>
<dbReference type="GO" id="GO:0005524">
    <property type="term" value="F:ATP binding"/>
    <property type="evidence" value="ECO:0007669"/>
    <property type="project" value="UniProtKB-UniRule"/>
</dbReference>
<dbReference type="InterPro" id="IPR030946">
    <property type="entry name" value="EcfA2"/>
</dbReference>
<evidence type="ECO:0000256" key="3">
    <source>
        <dbReference type="ARBA" id="ARBA00022475"/>
    </source>
</evidence>
<dbReference type="GO" id="GO:0043190">
    <property type="term" value="C:ATP-binding cassette (ABC) transporter complex"/>
    <property type="evidence" value="ECO:0007669"/>
    <property type="project" value="TreeGrafter"/>
</dbReference>
<reference evidence="10 11" key="1">
    <citation type="journal article" date="2013" name="Genome Announc.">
        <title>Genome Sequence of Staphylococcus massiliensis Strain S46, Isolated from the Surface of Healthy Human Skin.</title>
        <authorList>
            <person name="Srivastav R."/>
            <person name="Singh A."/>
            <person name="Jangir P.K."/>
            <person name="Kumari C."/>
            <person name="Muduli S."/>
            <person name="Sharma R."/>
        </authorList>
    </citation>
    <scope>NUCLEOTIDE SEQUENCE [LARGE SCALE GENOMIC DNA]</scope>
    <source>
        <strain evidence="10 11">S46</strain>
    </source>
</reference>
<dbReference type="EC" id="7.-.-.-" evidence="8"/>
<evidence type="ECO:0000256" key="7">
    <source>
        <dbReference type="ARBA" id="ARBA00023136"/>
    </source>
</evidence>
<comment type="subunit">
    <text evidence="8">Forms a stable energy-coupling factor (ECF) transporter complex composed of 2 membrane-embedded substrate-binding proteins (S component), 2 ATP-binding proteins (A component) and 2 transmembrane proteins (T component).</text>
</comment>
<organism evidence="10 11">
    <name type="scientific">Staphylococcus massiliensis S46</name>
    <dbReference type="NCBI Taxonomy" id="1229783"/>
    <lineage>
        <taxon>Bacteria</taxon>
        <taxon>Bacillati</taxon>
        <taxon>Bacillota</taxon>
        <taxon>Bacilli</taxon>
        <taxon>Bacillales</taxon>
        <taxon>Staphylococcaceae</taxon>
        <taxon>Staphylococcus</taxon>
    </lineage>
</organism>
<dbReference type="Gene3D" id="3.40.50.300">
    <property type="entry name" value="P-loop containing nucleotide triphosphate hydrolases"/>
    <property type="match status" value="1"/>
</dbReference>
<keyword evidence="2 8" id="KW-0813">Transport</keyword>
<evidence type="ECO:0000259" key="9">
    <source>
        <dbReference type="PROSITE" id="PS50893"/>
    </source>
</evidence>
<accession>K9ASA9</accession>
<keyword evidence="4 8" id="KW-0547">Nucleotide-binding</keyword>
<dbReference type="SUPFAM" id="SSF52540">
    <property type="entry name" value="P-loop containing nucleoside triphosphate hydrolases"/>
    <property type="match status" value="1"/>
</dbReference>
<dbReference type="GO" id="GO:0042626">
    <property type="term" value="F:ATPase-coupled transmembrane transporter activity"/>
    <property type="evidence" value="ECO:0007669"/>
    <property type="project" value="TreeGrafter"/>
</dbReference>
<dbReference type="FunFam" id="3.40.50.300:FF:000224">
    <property type="entry name" value="Energy-coupling factor transporter ATP-binding protein EcfA"/>
    <property type="match status" value="1"/>
</dbReference>
<dbReference type="SMART" id="SM00382">
    <property type="entry name" value="AAA"/>
    <property type="match status" value="1"/>
</dbReference>
<dbReference type="PANTHER" id="PTHR43553:SF27">
    <property type="entry name" value="ENERGY-COUPLING FACTOR TRANSPORTER ATP-BINDING PROTEIN ECFA2"/>
    <property type="match status" value="1"/>
</dbReference>
<protein>
    <recommendedName>
        <fullName evidence="8">Energy-coupling factor transporter ATP-binding protein EcfA2</fullName>
        <ecNumber evidence="8">7.-.-.-</ecNumber>
    </recommendedName>
</protein>
<dbReference type="RefSeq" id="WP_009382749.1">
    <property type="nucleotide sequence ID" value="NZ_AMSQ01000005.1"/>
</dbReference>
<dbReference type="PANTHER" id="PTHR43553">
    <property type="entry name" value="HEAVY METAL TRANSPORTER"/>
    <property type="match status" value="1"/>
</dbReference>
<dbReference type="InterPro" id="IPR017871">
    <property type="entry name" value="ABC_transporter-like_CS"/>
</dbReference>
<dbReference type="InterPro" id="IPR027417">
    <property type="entry name" value="P-loop_NTPase"/>
</dbReference>
<dbReference type="PROSITE" id="PS00211">
    <property type="entry name" value="ABC_TRANSPORTER_1"/>
    <property type="match status" value="1"/>
</dbReference>
<dbReference type="InterPro" id="IPR015856">
    <property type="entry name" value="ABC_transpr_CbiO/EcfA_su"/>
</dbReference>
<keyword evidence="11" id="KW-1185">Reference proteome</keyword>
<comment type="similarity">
    <text evidence="8">Belongs to the ABC transporter superfamily. Energy-coupling factor EcfA family.</text>
</comment>
<comment type="function">
    <text evidence="8">ATP-binding (A) component of a common energy-coupling factor (ECF) ABC-transporter complex.</text>
</comment>
<dbReference type="AlphaFoldDB" id="K9ASA9"/>
<proteinExistence type="inferred from homology"/>
<dbReference type="InterPro" id="IPR050095">
    <property type="entry name" value="ECF_ABC_transporter_ATP-bd"/>
</dbReference>
<feature type="domain" description="ABC transporter" evidence="9">
    <location>
        <begin position="3"/>
        <end position="246"/>
    </location>
</feature>
<keyword evidence="5 8" id="KW-0067">ATP-binding</keyword>
<dbReference type="PROSITE" id="PS50893">
    <property type="entry name" value="ABC_TRANSPORTER_2"/>
    <property type="match status" value="1"/>
</dbReference>
<dbReference type="InterPro" id="IPR003439">
    <property type="entry name" value="ABC_transporter-like_ATP-bd"/>
</dbReference>
<dbReference type="eggNOG" id="COG1122">
    <property type="taxonomic scope" value="Bacteria"/>
</dbReference>
<evidence type="ECO:0000256" key="4">
    <source>
        <dbReference type="ARBA" id="ARBA00022741"/>
    </source>
</evidence>
<dbReference type="GO" id="GO:0016887">
    <property type="term" value="F:ATP hydrolysis activity"/>
    <property type="evidence" value="ECO:0007669"/>
    <property type="project" value="InterPro"/>
</dbReference>
<dbReference type="Pfam" id="PF00005">
    <property type="entry name" value="ABC_tran"/>
    <property type="match status" value="1"/>
</dbReference>
<evidence type="ECO:0000313" key="10">
    <source>
        <dbReference type="EMBL" id="EKU48901.1"/>
    </source>
</evidence>
<comment type="caution">
    <text evidence="10">The sequence shown here is derived from an EMBL/GenBank/DDBJ whole genome shotgun (WGS) entry which is preliminary data.</text>
</comment>
<comment type="subcellular location">
    <subcellularLocation>
        <location evidence="1 8">Cell membrane</location>
        <topology evidence="1 8">Peripheral membrane protein</topology>
    </subcellularLocation>
</comment>
<evidence type="ECO:0000256" key="2">
    <source>
        <dbReference type="ARBA" id="ARBA00022448"/>
    </source>
</evidence>
<evidence type="ECO:0000256" key="8">
    <source>
        <dbReference type="RuleBase" id="RU365104"/>
    </source>
</evidence>
<dbReference type="CDD" id="cd03225">
    <property type="entry name" value="ABC_cobalt_CbiO_domain1"/>
    <property type="match status" value="1"/>
</dbReference>
<evidence type="ECO:0000256" key="1">
    <source>
        <dbReference type="ARBA" id="ARBA00004202"/>
    </source>
</evidence>
<sequence length="288" mass="32991">MNITLSQVSYTYQQHTPYEYQALKDVSGTFESGKFYAIVGKTGSGKSTLIQQLNGLLKPTSGYIMLGDLKVTAKTKDKYIKPYRKHIGMVFQFPESQLFEDTVEHEVLFGPKNFGMNLENARKKSKHLLRTLGFSTDVMEKSPFQLSGGQMRKVAIASVLSSDPDVIILDEPTAGLDPKSQYQLMTFFKQLQLEQQKTIIFVSHEMNLVSQYADEIKVMQGGTLVKSCTPRELFKHPEEVQKLHLDLPDVVKLQYDIEAKYHMNFPDIALTEEAFVDMYNDWRRSHER</sequence>
<dbReference type="NCBIfam" id="NF010166">
    <property type="entry name" value="PRK13646.1"/>
    <property type="match status" value="1"/>
</dbReference>
<name>K9ASA9_9STAP</name>
<dbReference type="NCBIfam" id="TIGR04521">
    <property type="entry name" value="ECF_ATPase_2"/>
    <property type="match status" value="1"/>
</dbReference>
<evidence type="ECO:0000256" key="6">
    <source>
        <dbReference type="ARBA" id="ARBA00022967"/>
    </source>
</evidence>
<dbReference type="STRING" id="1229783.C273_03820"/>
<dbReference type="OrthoDB" id="9784332at2"/>